<evidence type="ECO:0000313" key="2">
    <source>
        <dbReference type="EMBL" id="MFD1105407.1"/>
    </source>
</evidence>
<gene>
    <name evidence="2" type="ORF">ACFQ24_11075</name>
</gene>
<accession>A0ABW3P3G9</accession>
<name>A0ABW3P3G9_9SPHN</name>
<comment type="caution">
    <text evidence="2">The sequence shown here is derived from an EMBL/GenBank/DDBJ whole genome shotgun (WGS) entry which is preliminary data.</text>
</comment>
<keyword evidence="3" id="KW-1185">Reference proteome</keyword>
<evidence type="ECO:0000259" key="1">
    <source>
        <dbReference type="Pfam" id="PF20283"/>
    </source>
</evidence>
<dbReference type="InterPro" id="IPR046913">
    <property type="entry name" value="ABC-3C_CTD7"/>
</dbReference>
<dbReference type="EMBL" id="JBHTLS010000124">
    <property type="protein sequence ID" value="MFD1105407.1"/>
    <property type="molecule type" value="Genomic_DNA"/>
</dbReference>
<reference evidence="3" key="1">
    <citation type="journal article" date="2019" name="Int. J. Syst. Evol. Microbiol.">
        <title>The Global Catalogue of Microorganisms (GCM) 10K type strain sequencing project: providing services to taxonomists for standard genome sequencing and annotation.</title>
        <authorList>
            <consortium name="The Broad Institute Genomics Platform"/>
            <consortium name="The Broad Institute Genome Sequencing Center for Infectious Disease"/>
            <person name="Wu L."/>
            <person name="Ma J."/>
        </authorList>
    </citation>
    <scope>NUCLEOTIDE SEQUENCE [LARGE SCALE GENOMIC DNA]</scope>
    <source>
        <strain evidence="3">CCUG 54329</strain>
    </source>
</reference>
<protein>
    <submittedName>
        <fullName evidence="2">ABC-three component system protein</fullName>
    </submittedName>
</protein>
<proteinExistence type="predicted"/>
<evidence type="ECO:0000313" key="3">
    <source>
        <dbReference type="Proteomes" id="UP001597203"/>
    </source>
</evidence>
<feature type="domain" description="ABC-three component systems C-terminal" evidence="1">
    <location>
        <begin position="279"/>
        <end position="399"/>
    </location>
</feature>
<dbReference type="Pfam" id="PF20283">
    <property type="entry name" value="CTD7"/>
    <property type="match status" value="1"/>
</dbReference>
<sequence length="410" mass="45286">MGWGNAQSRNGVSTIASNYNATGSMLGYLYQCREALLLAILETKSQPGLSVSIERFDDVAFEQHGTATEQLQLKHHVNPSSLTDMSVDLWKTLRIWSEQVAADPQAPFERRFTIITTAQAPGGSAAELLRATRPSADAEKTALRLLKAAAVASTNQDSAAGRKAFLALSEQDQGNLLSAMRIHDNAPSITNARSEIEEQLYFSAPDGKVSDLVDHLEGWWFAQVVTSLAEPDTLAISLLALRAKIDEIGRAFRNNELLINPETLAVSADALPDSDDRIFVRQMRCVDVAEESIELAKLDFYRATAQRSSWARENALLDGEAARYDADLVERWKRERLARESSGAPSTEDEKKLFGRDLFHWANRAQAPFRNRHEQWLCTGSYQILADGVTVGWHPDHGTMFGTPAKGEAA</sequence>
<dbReference type="Proteomes" id="UP001597203">
    <property type="component" value="Unassembled WGS sequence"/>
</dbReference>
<dbReference type="RefSeq" id="WP_380911203.1">
    <property type="nucleotide sequence ID" value="NZ_JBHTLS010000124.1"/>
</dbReference>
<organism evidence="2 3">
    <name type="scientific">Sphingobium olei</name>
    <dbReference type="NCBI Taxonomy" id="420955"/>
    <lineage>
        <taxon>Bacteria</taxon>
        <taxon>Pseudomonadati</taxon>
        <taxon>Pseudomonadota</taxon>
        <taxon>Alphaproteobacteria</taxon>
        <taxon>Sphingomonadales</taxon>
        <taxon>Sphingomonadaceae</taxon>
        <taxon>Sphingobium</taxon>
    </lineage>
</organism>